<evidence type="ECO:0000256" key="11">
    <source>
        <dbReference type="ARBA" id="ARBA00022801"/>
    </source>
</evidence>
<evidence type="ECO:0000256" key="13">
    <source>
        <dbReference type="ARBA" id="ARBA00022968"/>
    </source>
</evidence>
<proteinExistence type="inferred from homology"/>
<dbReference type="GO" id="GO:0005125">
    <property type="term" value="F:cytokine activity"/>
    <property type="evidence" value="ECO:0007669"/>
    <property type="project" value="UniProtKB-KW"/>
</dbReference>
<evidence type="ECO:0000256" key="5">
    <source>
        <dbReference type="ARBA" id="ARBA00022514"/>
    </source>
</evidence>
<evidence type="ECO:0000256" key="9">
    <source>
        <dbReference type="ARBA" id="ARBA00022703"/>
    </source>
</evidence>
<evidence type="ECO:0000256" key="2">
    <source>
        <dbReference type="ARBA" id="ARBA00004613"/>
    </source>
</evidence>
<dbReference type="Pfam" id="PF07859">
    <property type="entry name" value="Abhydrolase_3"/>
    <property type="match status" value="2"/>
</dbReference>
<comment type="similarity">
    <text evidence="3">Belongs to the tumor necrosis factor family.</text>
</comment>
<dbReference type="PROSITE" id="PS00251">
    <property type="entry name" value="THD_1"/>
    <property type="match status" value="1"/>
</dbReference>
<dbReference type="GO" id="GO:0046872">
    <property type="term" value="F:metal ion binding"/>
    <property type="evidence" value="ECO:0007669"/>
    <property type="project" value="UniProtKB-KW"/>
</dbReference>
<dbReference type="PANTHER" id="PTHR48081:SF29">
    <property type="entry name" value="NEUTRAL CHOLESTEROL ESTER HYDROLASE 1"/>
    <property type="match status" value="1"/>
</dbReference>
<keyword evidence="10" id="KW-0479">Metal-binding</keyword>
<dbReference type="InterPro" id="IPR029058">
    <property type="entry name" value="AB_hydrolase_fold"/>
</dbReference>
<dbReference type="SMART" id="SM00207">
    <property type="entry name" value="TNF"/>
    <property type="match status" value="1"/>
</dbReference>
<dbReference type="InterPro" id="IPR050300">
    <property type="entry name" value="GDXG_lipolytic_enzyme"/>
</dbReference>
<dbReference type="GO" id="GO:0006955">
    <property type="term" value="P:immune response"/>
    <property type="evidence" value="ECO:0007669"/>
    <property type="project" value="InterPro"/>
</dbReference>
<dbReference type="SUPFAM" id="SSF49842">
    <property type="entry name" value="TNF-like"/>
    <property type="match status" value="1"/>
</dbReference>
<evidence type="ECO:0000256" key="8">
    <source>
        <dbReference type="ARBA" id="ARBA00022692"/>
    </source>
</evidence>
<dbReference type="InterPro" id="IPR008983">
    <property type="entry name" value="Tumour_necrosis_fac-like_dom"/>
</dbReference>
<dbReference type="PANTHER" id="PTHR48081">
    <property type="entry name" value="AB HYDROLASE SUPERFAMILY PROTEIN C4A8.06C"/>
    <property type="match status" value="1"/>
</dbReference>
<dbReference type="GO" id="GO:0005164">
    <property type="term" value="F:tumor necrosis factor receptor binding"/>
    <property type="evidence" value="ECO:0007669"/>
    <property type="project" value="InterPro"/>
</dbReference>
<keyword evidence="12" id="KW-0862">Zinc</keyword>
<evidence type="ECO:0000256" key="18">
    <source>
        <dbReference type="ARBA" id="ARBA00074586"/>
    </source>
</evidence>
<keyword evidence="6" id="KW-0964">Secreted</keyword>
<feature type="signal peptide" evidence="21">
    <location>
        <begin position="1"/>
        <end position="18"/>
    </location>
</feature>
<evidence type="ECO:0000256" key="15">
    <source>
        <dbReference type="ARBA" id="ARBA00023136"/>
    </source>
</evidence>
<accession>A0A6A4TK94</accession>
<dbReference type="AlphaFoldDB" id="A0A6A4TK94"/>
<evidence type="ECO:0000256" key="10">
    <source>
        <dbReference type="ARBA" id="ARBA00022723"/>
    </source>
</evidence>
<reference evidence="23 24" key="1">
    <citation type="submission" date="2019-06" db="EMBL/GenBank/DDBJ databases">
        <title>Draft genomes of female and male turbot (Scophthalmus maximus).</title>
        <authorList>
            <person name="Xu H."/>
            <person name="Xu X.-W."/>
            <person name="Shao C."/>
            <person name="Chen S."/>
        </authorList>
    </citation>
    <scope>NUCLEOTIDE SEQUENCE [LARGE SCALE GENOMIC DNA]</scope>
    <source>
        <strain evidence="23">Ysfricsl-2016a</strain>
        <tissue evidence="23">Blood</tissue>
    </source>
</reference>
<evidence type="ECO:0000256" key="17">
    <source>
        <dbReference type="ARBA" id="ARBA00063957"/>
    </source>
</evidence>
<dbReference type="Gene3D" id="2.60.120.40">
    <property type="match status" value="1"/>
</dbReference>
<evidence type="ECO:0000259" key="22">
    <source>
        <dbReference type="PROSITE" id="PS50049"/>
    </source>
</evidence>
<dbReference type="InterPro" id="IPR021184">
    <property type="entry name" value="TNF_CS"/>
</dbReference>
<dbReference type="InterPro" id="IPR013094">
    <property type="entry name" value="AB_hydrolase_3"/>
</dbReference>
<evidence type="ECO:0000256" key="14">
    <source>
        <dbReference type="ARBA" id="ARBA00022989"/>
    </source>
</evidence>
<dbReference type="PROSITE" id="PS50049">
    <property type="entry name" value="THD_2"/>
    <property type="match status" value="1"/>
</dbReference>
<evidence type="ECO:0000256" key="20">
    <source>
        <dbReference type="SAM" id="Phobius"/>
    </source>
</evidence>
<dbReference type="GO" id="GO:2001238">
    <property type="term" value="P:positive regulation of extrinsic apoptotic signaling pathway"/>
    <property type="evidence" value="ECO:0007669"/>
    <property type="project" value="UniProtKB-ARBA"/>
</dbReference>
<dbReference type="GO" id="GO:0016787">
    <property type="term" value="F:hydrolase activity"/>
    <property type="evidence" value="ECO:0007669"/>
    <property type="project" value="UniProtKB-KW"/>
</dbReference>
<evidence type="ECO:0000313" key="24">
    <source>
        <dbReference type="Proteomes" id="UP000438429"/>
    </source>
</evidence>
<evidence type="ECO:0000313" key="23">
    <source>
        <dbReference type="EMBL" id="KAF0044060.1"/>
    </source>
</evidence>
<keyword evidence="7" id="KW-0597">Phosphoprotein</keyword>
<comment type="subunit">
    <text evidence="17">Homotrimer. One TNFSF10 homotrimer interacts with three TNFSF10A mononers. One TNFSF10 homotrimer interacts with three TNFSF10B mononers.</text>
</comment>
<dbReference type="GO" id="GO:0005615">
    <property type="term" value="C:extracellular space"/>
    <property type="evidence" value="ECO:0007669"/>
    <property type="project" value="UniProtKB-KW"/>
</dbReference>
<dbReference type="SUPFAM" id="SSF53474">
    <property type="entry name" value="alpha/beta-Hydrolases"/>
    <property type="match status" value="1"/>
</dbReference>
<keyword evidence="9" id="KW-0053">Apoptosis</keyword>
<evidence type="ECO:0000256" key="4">
    <source>
        <dbReference type="ARBA" id="ARBA00022475"/>
    </source>
</evidence>
<dbReference type="GO" id="GO:0006915">
    <property type="term" value="P:apoptotic process"/>
    <property type="evidence" value="ECO:0007669"/>
    <property type="project" value="UniProtKB-KW"/>
</dbReference>
<organism evidence="23 24">
    <name type="scientific">Scophthalmus maximus</name>
    <name type="common">Turbot</name>
    <name type="synonym">Psetta maxima</name>
    <dbReference type="NCBI Taxonomy" id="52904"/>
    <lineage>
        <taxon>Eukaryota</taxon>
        <taxon>Metazoa</taxon>
        <taxon>Chordata</taxon>
        <taxon>Craniata</taxon>
        <taxon>Vertebrata</taxon>
        <taxon>Euteleostomi</taxon>
        <taxon>Actinopterygii</taxon>
        <taxon>Neopterygii</taxon>
        <taxon>Teleostei</taxon>
        <taxon>Neoteleostei</taxon>
        <taxon>Acanthomorphata</taxon>
        <taxon>Carangaria</taxon>
        <taxon>Pleuronectiformes</taxon>
        <taxon>Pleuronectoidei</taxon>
        <taxon>Scophthalmidae</taxon>
        <taxon>Scophthalmus</taxon>
    </lineage>
</organism>
<keyword evidence="5" id="KW-0202">Cytokine</keyword>
<sequence>MMRLWPVVVTVLLTAAVARYVYIPLPDTIQEPWKLMMVAAGLRTSMHLASLKDWLGCDHYIKSVGPSPSSESADGATKAGSDGGGVVPGVKVSDITLAGIPVRVYEPPAGGEGHLRRGLMYFHGGDWAFGSAERRSSDALNRMVSDELNTVVASVEYRRYPEVHFPVPYLDCLAAAKHFLSTEVLAKYAIDPERVAVSGASSGGNLAAAVAQEISIDDGVSVKFSVQALIYPALQALDFNTPSYLQNQDVPVLYRPLMVRFWLQYLGADPSLQPQWLVNNHSSSHHPAITPELRARSDWAVLLPPKYRRNHKPLVVERGSQGPAKEAPGLLDVRASPLLAGPEVLAKCPRAYVLTCENDVLRDDGFMYARRLQDAGVTVTNDHYEDGFHGCFSFIVWPVEFDVGKRACLGLVILAAILLQTITVAISFIYFNKVLNTMKESFSRSSVSCLINANLHSGLEESTAEDRKRSPCSQVTQQLHYHIEKTMAGRFQKEISSAMRNKLTGVRPALSPGVPLPKVAAHVTGVVSPTDSPVEEGSRSSRGYLGQRIRAWEGQRGLSFLQNMELRGGELLVPTAGLYYIYAQTYFRLPSTEESEGEAKEETGLTREEEGAELVQYIYRKMSSYTGPILLMKSFRSACWPRGQEPGLFSLHQAGTAYLQPADRLFITVSNASAMEMDDWSAECTCTTEQTQTTWCIQSTRPPVQHNRGGLNAALSGVVPRKRHRCRLNDTRLIFYEKIVYQHKINATGHRYKRSVE</sequence>
<evidence type="ECO:0000256" key="16">
    <source>
        <dbReference type="ARBA" id="ARBA00055277"/>
    </source>
</evidence>
<evidence type="ECO:0000256" key="12">
    <source>
        <dbReference type="ARBA" id="ARBA00022833"/>
    </source>
</evidence>
<dbReference type="GO" id="GO:0005886">
    <property type="term" value="C:plasma membrane"/>
    <property type="evidence" value="ECO:0007669"/>
    <property type="project" value="UniProtKB-SubCell"/>
</dbReference>
<evidence type="ECO:0000256" key="7">
    <source>
        <dbReference type="ARBA" id="ARBA00022553"/>
    </source>
</evidence>
<name>A0A6A4TK94_SCOMX</name>
<keyword evidence="11" id="KW-0378">Hydrolase</keyword>
<comment type="subcellular location">
    <subcellularLocation>
        <location evidence="1">Cell membrane</location>
        <topology evidence="1">Single-pass type II membrane protein</topology>
    </subcellularLocation>
    <subcellularLocation>
        <location evidence="2">Secreted</location>
    </subcellularLocation>
</comment>
<keyword evidence="14 20" id="KW-1133">Transmembrane helix</keyword>
<evidence type="ECO:0000256" key="6">
    <source>
        <dbReference type="ARBA" id="ARBA00022525"/>
    </source>
</evidence>
<feature type="domain" description="THD" evidence="22">
    <location>
        <begin position="519"/>
        <end position="700"/>
    </location>
</feature>
<comment type="function">
    <text evidence="16">Cytokine that binds to TNFRSF10A/TRAILR1, TNFRSF10B/TRAILR2, TNFRSF10C/TRAILR3, TNFRSF10D/TRAILR4 and possibly also to TNFRSF11B/OPG. Induces apoptosis. Its activity may be modulated by binding to the decoy receptors TNFRSF10C/TRAILR3, TNFRSF10D/TRAILR4 and TNFRSF11B/OPG that cannot induce apoptosis.</text>
</comment>
<dbReference type="InterPro" id="IPR006052">
    <property type="entry name" value="TNF_dom"/>
</dbReference>
<evidence type="ECO:0000256" key="3">
    <source>
        <dbReference type="ARBA" id="ARBA00008670"/>
    </source>
</evidence>
<keyword evidence="4" id="KW-1003">Cell membrane</keyword>
<gene>
    <name evidence="23" type="ORF">F2P81_003218</name>
</gene>
<dbReference type="Pfam" id="PF00229">
    <property type="entry name" value="TNF"/>
    <property type="match status" value="1"/>
</dbReference>
<evidence type="ECO:0000256" key="19">
    <source>
        <dbReference type="ARBA" id="ARBA00083215"/>
    </source>
</evidence>
<evidence type="ECO:0000256" key="21">
    <source>
        <dbReference type="SAM" id="SignalP"/>
    </source>
</evidence>
<dbReference type="CDD" id="cd00184">
    <property type="entry name" value="TNF"/>
    <property type="match status" value="1"/>
</dbReference>
<comment type="caution">
    <text evidence="23">The sequence shown here is derived from an EMBL/GenBank/DDBJ whole genome shotgun (WGS) entry which is preliminary data.</text>
</comment>
<dbReference type="FunFam" id="2.60.120.40:FF:000014">
    <property type="entry name" value="Tumor necrosis factor ligand superfamily member"/>
    <property type="match status" value="1"/>
</dbReference>
<keyword evidence="15 20" id="KW-0472">Membrane</keyword>
<keyword evidence="13" id="KW-0735">Signal-anchor</keyword>
<protein>
    <recommendedName>
        <fullName evidence="18">Tumor necrosis factor ligand superfamily member 10</fullName>
    </recommendedName>
    <alternativeName>
        <fullName evidence="19">TNF-related apoptosis-inducing ligand</fullName>
    </alternativeName>
</protein>
<dbReference type="Proteomes" id="UP000438429">
    <property type="component" value="Unassembled WGS sequence"/>
</dbReference>
<keyword evidence="8 20" id="KW-0812">Transmembrane</keyword>
<feature type="chain" id="PRO_5025562642" description="Tumor necrosis factor ligand superfamily member 10" evidence="21">
    <location>
        <begin position="19"/>
        <end position="757"/>
    </location>
</feature>
<dbReference type="EMBL" id="VEVO01000003">
    <property type="protein sequence ID" value="KAF0044060.1"/>
    <property type="molecule type" value="Genomic_DNA"/>
</dbReference>
<dbReference type="Gene3D" id="3.40.50.1820">
    <property type="entry name" value="alpha/beta hydrolase"/>
    <property type="match status" value="1"/>
</dbReference>
<keyword evidence="21" id="KW-0732">Signal</keyword>
<feature type="transmembrane region" description="Helical" evidence="20">
    <location>
        <begin position="409"/>
        <end position="431"/>
    </location>
</feature>
<evidence type="ECO:0000256" key="1">
    <source>
        <dbReference type="ARBA" id="ARBA00004401"/>
    </source>
</evidence>